<reference evidence="2 3" key="1">
    <citation type="submission" date="2017-03" db="EMBL/GenBank/DDBJ databases">
        <title>Genome analysis of strain PAMC 26577.</title>
        <authorList>
            <person name="Oh H.-M."/>
            <person name="Yang J.-A."/>
        </authorList>
    </citation>
    <scope>NUCLEOTIDE SEQUENCE [LARGE SCALE GENOMIC DNA]</scope>
    <source>
        <strain evidence="2 3">PAMC 26577</strain>
    </source>
</reference>
<protein>
    <recommendedName>
        <fullName evidence="4">PASTA domain-containing protein</fullName>
    </recommendedName>
</protein>
<feature type="signal peptide" evidence="1">
    <location>
        <begin position="1"/>
        <end position="20"/>
    </location>
</feature>
<dbReference type="RefSeq" id="WP_075360259.1">
    <property type="nucleotide sequence ID" value="NZ_MSRG01000088.1"/>
</dbReference>
<proteinExistence type="predicted"/>
<keyword evidence="1" id="KW-0732">Signal</keyword>
<dbReference type="AlphaFoldDB" id="A0A242MJ45"/>
<dbReference type="PROSITE" id="PS51257">
    <property type="entry name" value="PROKAR_LIPOPROTEIN"/>
    <property type="match status" value="1"/>
</dbReference>
<organism evidence="2 3">
    <name type="scientific">Caballeronia sordidicola</name>
    <name type="common">Burkholderia sordidicola</name>
    <dbReference type="NCBI Taxonomy" id="196367"/>
    <lineage>
        <taxon>Bacteria</taxon>
        <taxon>Pseudomonadati</taxon>
        <taxon>Pseudomonadota</taxon>
        <taxon>Betaproteobacteria</taxon>
        <taxon>Burkholderiales</taxon>
        <taxon>Burkholderiaceae</taxon>
        <taxon>Caballeronia</taxon>
    </lineage>
</organism>
<gene>
    <name evidence="2" type="ORF">PAMC26577_24930</name>
</gene>
<evidence type="ECO:0008006" key="4">
    <source>
        <dbReference type="Google" id="ProtNLM"/>
    </source>
</evidence>
<accession>A0A242MJ45</accession>
<dbReference type="EMBL" id="NBTZ01000102">
    <property type="protein sequence ID" value="OTP71181.1"/>
    <property type="molecule type" value="Genomic_DNA"/>
</dbReference>
<name>A0A242MJ45_CABSO</name>
<evidence type="ECO:0000256" key="1">
    <source>
        <dbReference type="SAM" id="SignalP"/>
    </source>
</evidence>
<sequence>MKCAAAGWLALAIVTLTACGGGGSDNAPSTAPGPVSPVATAYQNSLTLGSVAPQSLSFIAATTTANAMIVSPVAAPLLAAGNSPLVSSHFQSGVTGAGIACVSAPTNSIGTVTGVNAGVNIKSVAVLLDGTWTVSTTPAATWTALVSNAATFDGWENCGAKAEGSPSPSSTLIVAADGSFTDNVFNGNPSTTVSIVDQGFTASQAALMLSDAGYLDASQAGNPQVIHLKIYQNATRQTLLVEQGIPSSGATNGNPGYVAIYFQR</sequence>
<evidence type="ECO:0000313" key="2">
    <source>
        <dbReference type="EMBL" id="OTP71181.1"/>
    </source>
</evidence>
<feature type="chain" id="PRO_5011279445" description="PASTA domain-containing protein" evidence="1">
    <location>
        <begin position="21"/>
        <end position="264"/>
    </location>
</feature>
<evidence type="ECO:0000313" key="3">
    <source>
        <dbReference type="Proteomes" id="UP000195221"/>
    </source>
</evidence>
<comment type="caution">
    <text evidence="2">The sequence shown here is derived from an EMBL/GenBank/DDBJ whole genome shotgun (WGS) entry which is preliminary data.</text>
</comment>
<dbReference type="Proteomes" id="UP000195221">
    <property type="component" value="Unassembled WGS sequence"/>
</dbReference>